<reference evidence="10 11" key="1">
    <citation type="submission" date="2018-03" db="EMBL/GenBank/DDBJ databases">
        <title>The draft genome of Mesorhizobium soli JCM 19897.</title>
        <authorList>
            <person name="Li L."/>
            <person name="Liu L."/>
            <person name="Liang L."/>
            <person name="Wang T."/>
            <person name="Zhang X."/>
        </authorList>
    </citation>
    <scope>NUCLEOTIDE SEQUENCE [LARGE SCALE GENOMIC DNA]</scope>
    <source>
        <strain evidence="10 11">JCM 19897</strain>
    </source>
</reference>
<evidence type="ECO:0000256" key="7">
    <source>
        <dbReference type="RuleBase" id="RU000538"/>
    </source>
</evidence>
<dbReference type="EMBL" id="PXYL01000001">
    <property type="protein sequence ID" value="PSJ64107.1"/>
    <property type="molecule type" value="Genomic_DNA"/>
</dbReference>
<evidence type="ECO:0000256" key="3">
    <source>
        <dbReference type="ARBA" id="ARBA00023015"/>
    </source>
</evidence>
<dbReference type="RefSeq" id="WP_106722464.1">
    <property type="nucleotide sequence ID" value="NZ_PXYL01000001.1"/>
</dbReference>
<name>A0A2P7SNT7_9HYPH</name>
<dbReference type="CDD" id="cd06091">
    <property type="entry name" value="KOW_NusG"/>
    <property type="match status" value="1"/>
</dbReference>
<protein>
    <recommendedName>
        <fullName evidence="5 6">Transcription termination/antitermination protein NusG</fullName>
    </recommendedName>
</protein>
<keyword evidence="4 5" id="KW-0804">Transcription</keyword>
<dbReference type="AlphaFoldDB" id="A0A2P7SNT7"/>
<evidence type="ECO:0000256" key="1">
    <source>
        <dbReference type="ARBA" id="ARBA00022472"/>
    </source>
</evidence>
<dbReference type="InterPro" id="IPR005824">
    <property type="entry name" value="KOW"/>
</dbReference>
<dbReference type="InterPro" id="IPR014722">
    <property type="entry name" value="Rib_uL2_dom2"/>
</dbReference>
<organism evidence="10 11">
    <name type="scientific">Pseudaminobacter soli</name>
    <name type="common">ex Li et al. 2025</name>
    <dbReference type="NCBI Taxonomy" id="1295366"/>
    <lineage>
        <taxon>Bacteria</taxon>
        <taxon>Pseudomonadati</taxon>
        <taxon>Pseudomonadota</taxon>
        <taxon>Alphaproteobacteria</taxon>
        <taxon>Hyphomicrobiales</taxon>
        <taxon>Phyllobacteriaceae</taxon>
        <taxon>Pseudaminobacter</taxon>
    </lineage>
</organism>
<dbReference type="SUPFAM" id="SSF50104">
    <property type="entry name" value="Translation proteins SH3-like domain"/>
    <property type="match status" value="1"/>
</dbReference>
<dbReference type="GO" id="GO:0031564">
    <property type="term" value="P:transcription antitermination"/>
    <property type="evidence" value="ECO:0007669"/>
    <property type="project" value="UniProtKB-UniRule"/>
</dbReference>
<evidence type="ECO:0000313" key="10">
    <source>
        <dbReference type="EMBL" id="PSJ64107.1"/>
    </source>
</evidence>
<dbReference type="GO" id="GO:0006353">
    <property type="term" value="P:DNA-templated transcription termination"/>
    <property type="evidence" value="ECO:0007669"/>
    <property type="project" value="UniProtKB-UniRule"/>
</dbReference>
<keyword evidence="2 5" id="KW-0889">Transcription antitermination</keyword>
<gene>
    <name evidence="5" type="primary">nusG</name>
    <name evidence="10" type="ORF">C7I85_03120</name>
</gene>
<sequence>MTARWYIVHAYSNFEKKVAEDIEHKAKQKGLSERIEQIVVPTEKVVEVRRGKKVDAERKFFPGYVLMKADLNDAVISLVKNTPRVTGFLGEDKHTAKPMHITDKEADRILHQVQEGVERPKPSVTFEIGEQVRVSDGPFASFNGFVQEVDEERARLKVEVSIFGRAVPVDLEFGQVEKG</sequence>
<evidence type="ECO:0000313" key="11">
    <source>
        <dbReference type="Proteomes" id="UP000240653"/>
    </source>
</evidence>
<dbReference type="InterPro" id="IPR047050">
    <property type="entry name" value="NGN"/>
</dbReference>
<keyword evidence="3 5" id="KW-0805">Transcription regulation</keyword>
<dbReference type="InterPro" id="IPR001062">
    <property type="entry name" value="Transcrpt_antiterm_NusG"/>
</dbReference>
<evidence type="ECO:0000256" key="5">
    <source>
        <dbReference type="HAMAP-Rule" id="MF_00948"/>
    </source>
</evidence>
<comment type="function">
    <text evidence="5 7">Participates in transcription elongation, termination and antitermination.</text>
</comment>
<accession>A0A2P7SNT7</accession>
<dbReference type="PANTHER" id="PTHR30265:SF2">
    <property type="entry name" value="TRANSCRIPTION TERMINATION_ANTITERMINATION PROTEIN NUSG"/>
    <property type="match status" value="1"/>
</dbReference>
<dbReference type="InterPro" id="IPR006645">
    <property type="entry name" value="NGN-like_dom"/>
</dbReference>
<dbReference type="CDD" id="cd09891">
    <property type="entry name" value="NGN_Bact_1"/>
    <property type="match status" value="1"/>
</dbReference>
<evidence type="ECO:0000256" key="4">
    <source>
        <dbReference type="ARBA" id="ARBA00023163"/>
    </source>
</evidence>
<dbReference type="Pfam" id="PF02357">
    <property type="entry name" value="NusG"/>
    <property type="match status" value="1"/>
</dbReference>
<dbReference type="Proteomes" id="UP000240653">
    <property type="component" value="Unassembled WGS sequence"/>
</dbReference>
<dbReference type="InterPro" id="IPR008991">
    <property type="entry name" value="Translation_prot_SH3-like_sf"/>
</dbReference>
<dbReference type="FunFam" id="2.30.30.30:FF:000002">
    <property type="entry name" value="Transcription termination/antitermination factor NusG"/>
    <property type="match status" value="1"/>
</dbReference>
<keyword evidence="1 5" id="KW-0806">Transcription termination</keyword>
<evidence type="ECO:0000256" key="6">
    <source>
        <dbReference type="NCBIfam" id="TIGR00922"/>
    </source>
</evidence>
<dbReference type="GO" id="GO:0005829">
    <property type="term" value="C:cytosol"/>
    <property type="evidence" value="ECO:0007669"/>
    <property type="project" value="TreeGrafter"/>
</dbReference>
<keyword evidence="11" id="KW-1185">Reference proteome</keyword>
<dbReference type="PRINTS" id="PR00338">
    <property type="entry name" value="NUSGTNSCPFCT"/>
</dbReference>
<evidence type="ECO:0000259" key="8">
    <source>
        <dbReference type="SMART" id="SM00738"/>
    </source>
</evidence>
<feature type="domain" description="KOW" evidence="9">
    <location>
        <begin position="125"/>
        <end position="152"/>
    </location>
</feature>
<dbReference type="Gene3D" id="2.30.30.30">
    <property type="match status" value="1"/>
</dbReference>
<comment type="similarity">
    <text evidence="5 7">Belongs to the NusG family.</text>
</comment>
<proteinExistence type="inferred from homology"/>
<dbReference type="Gene3D" id="3.30.70.940">
    <property type="entry name" value="NusG, N-terminal domain"/>
    <property type="match status" value="1"/>
</dbReference>
<feature type="domain" description="NusG-like N-terminal" evidence="8">
    <location>
        <begin position="2"/>
        <end position="113"/>
    </location>
</feature>
<dbReference type="PANTHER" id="PTHR30265">
    <property type="entry name" value="RHO-INTERACTING TRANSCRIPTION TERMINATION FACTOR NUSG"/>
    <property type="match status" value="1"/>
</dbReference>
<dbReference type="OrthoDB" id="9809075at2"/>
<dbReference type="InterPro" id="IPR036735">
    <property type="entry name" value="NGN_dom_sf"/>
</dbReference>
<dbReference type="NCBIfam" id="TIGR00922">
    <property type="entry name" value="nusG"/>
    <property type="match status" value="1"/>
</dbReference>
<dbReference type="HAMAP" id="MF_00948">
    <property type="entry name" value="NusG"/>
    <property type="match status" value="1"/>
</dbReference>
<evidence type="ECO:0000259" key="9">
    <source>
        <dbReference type="SMART" id="SM00739"/>
    </source>
</evidence>
<dbReference type="SMART" id="SM00739">
    <property type="entry name" value="KOW"/>
    <property type="match status" value="1"/>
</dbReference>
<dbReference type="InterPro" id="IPR043425">
    <property type="entry name" value="NusG-like"/>
</dbReference>
<dbReference type="GO" id="GO:0032784">
    <property type="term" value="P:regulation of DNA-templated transcription elongation"/>
    <property type="evidence" value="ECO:0007669"/>
    <property type="project" value="InterPro"/>
</dbReference>
<dbReference type="SMART" id="SM00738">
    <property type="entry name" value="NGN"/>
    <property type="match status" value="1"/>
</dbReference>
<evidence type="ECO:0000256" key="2">
    <source>
        <dbReference type="ARBA" id="ARBA00022814"/>
    </source>
</evidence>
<dbReference type="SUPFAM" id="SSF82679">
    <property type="entry name" value="N-utilization substance G protein NusG, N-terminal domain"/>
    <property type="match status" value="1"/>
</dbReference>
<comment type="caution">
    <text evidence="10">The sequence shown here is derived from an EMBL/GenBank/DDBJ whole genome shotgun (WGS) entry which is preliminary data.</text>
</comment>
<dbReference type="GO" id="GO:0006354">
    <property type="term" value="P:DNA-templated transcription elongation"/>
    <property type="evidence" value="ECO:0007669"/>
    <property type="project" value="UniProtKB-UniRule"/>
</dbReference>